<reference evidence="18" key="2">
    <citation type="submission" date="2014-06" db="EMBL/GenBank/DDBJ databases">
        <title>The complete genome of Blastobotrys (Arxula) adeninivorans LS3 - a yeast of biotechnological interest.</title>
        <authorList>
            <person name="Kunze G."/>
            <person name="Gaillardin C."/>
            <person name="Czernicka M."/>
            <person name="Durrens P."/>
            <person name="Martin T."/>
            <person name="Boer E."/>
            <person name="Gabaldon T."/>
            <person name="Cruz J."/>
            <person name="Talla E."/>
            <person name="Marck C."/>
            <person name="Goffeau A."/>
            <person name="Barbe V."/>
            <person name="Baret P."/>
            <person name="Baronian K."/>
            <person name="Beier S."/>
            <person name="Bleykasten C."/>
            <person name="Bode R."/>
            <person name="Casaregola S."/>
            <person name="Despons L."/>
            <person name="Fairhead C."/>
            <person name="Giersberg M."/>
            <person name="Gierski P."/>
            <person name="Hahnel U."/>
            <person name="Hartmann A."/>
            <person name="Jankowska D."/>
            <person name="Jubin C."/>
            <person name="Jung P."/>
            <person name="Lafontaine I."/>
            <person name="Leh-Louis V."/>
            <person name="Lemaire M."/>
            <person name="Marcet-Houben M."/>
            <person name="Mascher M."/>
            <person name="Morel G."/>
            <person name="Richard G.-F."/>
            <person name="Riechen J."/>
            <person name="Sacerdot C."/>
            <person name="Sarkar A."/>
            <person name="Savel G."/>
            <person name="Schacherer J."/>
            <person name="Sherman D."/>
            <person name="Straub M.-L."/>
            <person name="Stein N."/>
            <person name="Thierry A."/>
            <person name="Trautwein-Schult A."/>
            <person name="Westhof E."/>
            <person name="Worch S."/>
            <person name="Dujon B."/>
            <person name="Souciet J.-L."/>
            <person name="Wincker P."/>
            <person name="Scholz U."/>
            <person name="Neuveglise N."/>
        </authorList>
    </citation>
    <scope>NUCLEOTIDE SEQUENCE</scope>
    <source>
        <strain evidence="18">LS3</strain>
    </source>
</reference>
<dbReference type="InterPro" id="IPR008427">
    <property type="entry name" value="Extracellular_membr_CFEM_dom"/>
</dbReference>
<feature type="region of interest" description="Disordered" evidence="16">
    <location>
        <begin position="162"/>
        <end position="182"/>
    </location>
</feature>
<evidence type="ECO:0000256" key="8">
    <source>
        <dbReference type="ARBA" id="ARBA00022723"/>
    </source>
</evidence>
<keyword evidence="13" id="KW-0325">Glycoprotein</keyword>
<comment type="caution">
    <text evidence="15">Lacks conserved residue(s) required for the propagation of feature annotation.</text>
</comment>
<keyword evidence="12 15" id="KW-1015">Disulfide bond</keyword>
<evidence type="ECO:0000256" key="9">
    <source>
        <dbReference type="ARBA" id="ARBA00022729"/>
    </source>
</evidence>
<accession>A0A060TD41</accession>
<dbReference type="GO" id="GO:0098552">
    <property type="term" value="C:side of membrane"/>
    <property type="evidence" value="ECO:0007669"/>
    <property type="project" value="UniProtKB-KW"/>
</dbReference>
<dbReference type="GO" id="GO:0005576">
    <property type="term" value="C:extracellular region"/>
    <property type="evidence" value="ECO:0007669"/>
    <property type="project" value="UniProtKB-SubCell"/>
</dbReference>
<evidence type="ECO:0000256" key="5">
    <source>
        <dbReference type="ARBA" id="ARBA00022525"/>
    </source>
</evidence>
<reference evidence="18" key="1">
    <citation type="submission" date="2014-02" db="EMBL/GenBank/DDBJ databases">
        <authorList>
            <person name="Genoscope - CEA"/>
        </authorList>
    </citation>
    <scope>NUCLEOTIDE SEQUENCE</scope>
    <source>
        <strain evidence="18">LS3</strain>
    </source>
</reference>
<feature type="disulfide bond" evidence="15">
    <location>
        <begin position="68"/>
        <end position="101"/>
    </location>
</feature>
<evidence type="ECO:0000256" key="15">
    <source>
        <dbReference type="PROSITE-ProRule" id="PRU01356"/>
    </source>
</evidence>
<evidence type="ECO:0000256" key="2">
    <source>
        <dbReference type="ARBA" id="ARBA00004613"/>
    </source>
</evidence>
<evidence type="ECO:0000313" key="18">
    <source>
        <dbReference type="EMBL" id="CDP37121.1"/>
    </source>
</evidence>
<dbReference type="PROSITE" id="PS52012">
    <property type="entry name" value="CFEM"/>
    <property type="match status" value="1"/>
</dbReference>
<dbReference type="InterPro" id="IPR051735">
    <property type="entry name" value="CFEM_domain"/>
</dbReference>
<dbReference type="PANTHER" id="PTHR37928:SF2">
    <property type="entry name" value="GPI ANCHORED CFEM DOMAIN PROTEIN (AFU_ORTHOLOGUE AFUA_6G10580)"/>
    <property type="match status" value="1"/>
</dbReference>
<evidence type="ECO:0000256" key="11">
    <source>
        <dbReference type="ARBA" id="ARBA00023136"/>
    </source>
</evidence>
<keyword evidence="7" id="KW-0336">GPI-anchor</keyword>
<keyword evidence="8 15" id="KW-0479">Metal-binding</keyword>
<keyword evidence="5" id="KW-0964">Secreted</keyword>
<keyword evidence="9" id="KW-0732">Signal</keyword>
<organism evidence="18">
    <name type="scientific">Blastobotrys adeninivorans</name>
    <name type="common">Yeast</name>
    <name type="synonym">Arxula adeninivorans</name>
    <dbReference type="NCBI Taxonomy" id="409370"/>
    <lineage>
        <taxon>Eukaryota</taxon>
        <taxon>Fungi</taxon>
        <taxon>Dikarya</taxon>
        <taxon>Ascomycota</taxon>
        <taxon>Saccharomycotina</taxon>
        <taxon>Dipodascomycetes</taxon>
        <taxon>Dipodascales</taxon>
        <taxon>Trichomonascaceae</taxon>
        <taxon>Blastobotrys</taxon>
    </lineage>
</organism>
<evidence type="ECO:0000256" key="6">
    <source>
        <dbReference type="ARBA" id="ARBA00022617"/>
    </source>
</evidence>
<protein>
    <submittedName>
        <fullName evidence="18">ARAD1D04180p</fullName>
    </submittedName>
</protein>
<evidence type="ECO:0000256" key="1">
    <source>
        <dbReference type="ARBA" id="ARBA00004609"/>
    </source>
</evidence>
<evidence type="ECO:0000256" key="13">
    <source>
        <dbReference type="ARBA" id="ARBA00023180"/>
    </source>
</evidence>
<dbReference type="SMART" id="SM00747">
    <property type="entry name" value="CFEM"/>
    <property type="match status" value="1"/>
</dbReference>
<evidence type="ECO:0000256" key="14">
    <source>
        <dbReference type="ARBA" id="ARBA00023288"/>
    </source>
</evidence>
<feature type="disulfide bond" evidence="15">
    <location>
        <begin position="59"/>
        <end position="66"/>
    </location>
</feature>
<keyword evidence="4" id="KW-1003">Cell membrane</keyword>
<evidence type="ECO:0000256" key="4">
    <source>
        <dbReference type="ARBA" id="ARBA00022475"/>
    </source>
</evidence>
<feature type="domain" description="CFEM" evidence="17">
    <location>
        <begin position="15"/>
        <end position="128"/>
    </location>
</feature>
<dbReference type="EMBL" id="HG937694">
    <property type="protein sequence ID" value="CDP37121.1"/>
    <property type="molecule type" value="Genomic_DNA"/>
</dbReference>
<comment type="similarity">
    <text evidence="3">Belongs to the RBT5 family.</text>
</comment>
<keyword evidence="6 15" id="KW-0349">Heme</keyword>
<keyword evidence="14" id="KW-0449">Lipoprotein</keyword>
<evidence type="ECO:0000259" key="17">
    <source>
        <dbReference type="PROSITE" id="PS52012"/>
    </source>
</evidence>
<name>A0A060TD41_BLAAD</name>
<evidence type="ECO:0000256" key="3">
    <source>
        <dbReference type="ARBA" id="ARBA00010031"/>
    </source>
</evidence>
<comment type="subcellular location">
    <subcellularLocation>
        <location evidence="1">Cell membrane</location>
        <topology evidence="1">Lipid-anchor</topology>
        <topology evidence="1">GPI-anchor</topology>
    </subcellularLocation>
    <subcellularLocation>
        <location evidence="2">Secreted</location>
    </subcellularLocation>
</comment>
<gene>
    <name evidence="18" type="ORF">GNLVRS02_ARAD1D04180g</name>
</gene>
<evidence type="ECO:0000256" key="7">
    <source>
        <dbReference type="ARBA" id="ARBA00022622"/>
    </source>
</evidence>
<keyword evidence="11" id="KW-0472">Membrane</keyword>
<dbReference type="Pfam" id="PF05730">
    <property type="entry name" value="CFEM"/>
    <property type="match status" value="1"/>
</dbReference>
<evidence type="ECO:0000256" key="16">
    <source>
        <dbReference type="SAM" id="MobiDB-lite"/>
    </source>
</evidence>
<sequence>MLSLTILLASGAFAQNWSTYPSVVKTATINGFADPVYSNVPSCAQQCLTENESTDSTPCPYWDTGCLCMMSQFEGPIAECVASACQGNDVAVFTNAATSVCSSAGVNSPYWYIPSSASGALAAAATATSEAPKTNPETPSAVASATTAAVASSTAASEVVSSSAPAESSTARSSTVDAVESSAVGTSVTESSAASSASSSSTAVVQSSSSNSTTATIQQTNNGALLYSSVSVASLCFIGALFVF</sequence>
<keyword evidence="10 15" id="KW-0408">Iron</keyword>
<dbReference type="PANTHER" id="PTHR37928">
    <property type="entry name" value="CFEM DOMAIN PROTEIN (AFU_ORTHOLOGUE AFUA_6G14090)"/>
    <property type="match status" value="1"/>
</dbReference>
<evidence type="ECO:0000256" key="12">
    <source>
        <dbReference type="ARBA" id="ARBA00023157"/>
    </source>
</evidence>
<dbReference type="GO" id="GO:0005886">
    <property type="term" value="C:plasma membrane"/>
    <property type="evidence" value="ECO:0007669"/>
    <property type="project" value="UniProtKB-SubCell"/>
</dbReference>
<evidence type="ECO:0000256" key="10">
    <source>
        <dbReference type="ARBA" id="ARBA00023004"/>
    </source>
</evidence>
<feature type="binding site" description="axial binding residue" evidence="15">
    <location>
        <position position="63"/>
    </location>
    <ligand>
        <name>heme</name>
        <dbReference type="ChEBI" id="CHEBI:30413"/>
    </ligand>
    <ligandPart>
        <name>Fe</name>
        <dbReference type="ChEBI" id="CHEBI:18248"/>
    </ligandPart>
</feature>
<dbReference type="AlphaFoldDB" id="A0A060TD41"/>
<dbReference type="GO" id="GO:0046872">
    <property type="term" value="F:metal ion binding"/>
    <property type="evidence" value="ECO:0007669"/>
    <property type="project" value="UniProtKB-UniRule"/>
</dbReference>
<proteinExistence type="inferred from homology"/>